<evidence type="ECO:0000313" key="2">
    <source>
        <dbReference type="Proteomes" id="UP000679691"/>
    </source>
</evidence>
<reference evidence="1" key="1">
    <citation type="submission" date="2021-03" db="EMBL/GenBank/DDBJ databases">
        <authorList>
            <person name="Lu T."/>
            <person name="Wang Q."/>
            <person name="Han X."/>
        </authorList>
    </citation>
    <scope>NUCLEOTIDE SEQUENCE</scope>
    <source>
        <strain evidence="1">WQ 2009</strain>
    </source>
</reference>
<evidence type="ECO:0000313" key="1">
    <source>
        <dbReference type="EMBL" id="MBP3944395.1"/>
    </source>
</evidence>
<comment type="caution">
    <text evidence="1">The sequence shown here is derived from an EMBL/GenBank/DDBJ whole genome shotgun (WGS) entry which is preliminary data.</text>
</comment>
<gene>
    <name evidence="1" type="ORF">J5U18_12675</name>
</gene>
<dbReference type="Proteomes" id="UP000679691">
    <property type="component" value="Unassembled WGS sequence"/>
</dbReference>
<sequence>MKDLFNQITELHITPISVIITLQANQSGGVQLEVKNWTALVHVIGTINSSIREKQTDAGTQIDFSLNASLKDSLAFKEPCILKITVATGDAYLVGDSDLPIFYQCDHSAFVTKLTIDHQSWHYPYKIII</sequence>
<accession>A0A8T4HDL9</accession>
<name>A0A8T4HDL9_9SPHI</name>
<protein>
    <submittedName>
        <fullName evidence="1">Uncharacterized protein</fullName>
    </submittedName>
</protein>
<proteinExistence type="predicted"/>
<organism evidence="1 2">
    <name type="scientific">Rhinopithecimicrobium faecis</name>
    <dbReference type="NCBI Taxonomy" id="2820698"/>
    <lineage>
        <taxon>Bacteria</taxon>
        <taxon>Pseudomonadati</taxon>
        <taxon>Bacteroidota</taxon>
        <taxon>Sphingobacteriia</taxon>
        <taxon>Sphingobacteriales</taxon>
        <taxon>Sphingobacteriaceae</taxon>
        <taxon>Rhinopithecimicrobium</taxon>
    </lineage>
</organism>
<keyword evidence="2" id="KW-1185">Reference proteome</keyword>
<dbReference type="RefSeq" id="WP_353547906.1">
    <property type="nucleotide sequence ID" value="NZ_JAGKSB010000017.1"/>
</dbReference>
<dbReference type="EMBL" id="JAGKSB010000017">
    <property type="protein sequence ID" value="MBP3944395.1"/>
    <property type="molecule type" value="Genomic_DNA"/>
</dbReference>
<dbReference type="AlphaFoldDB" id="A0A8T4HDL9"/>